<dbReference type="Pfam" id="PF05899">
    <property type="entry name" value="Cupin_3"/>
    <property type="match status" value="1"/>
</dbReference>
<dbReference type="InterPro" id="IPR014710">
    <property type="entry name" value="RmlC-like_jellyroll"/>
</dbReference>
<gene>
    <name evidence="2" type="ORF">JL811_12915</name>
</gene>
<dbReference type="Proteomes" id="UP000648908">
    <property type="component" value="Unassembled WGS sequence"/>
</dbReference>
<dbReference type="InterPro" id="IPR008579">
    <property type="entry name" value="UGlyAH_Cupin_dom"/>
</dbReference>
<dbReference type="PANTHER" id="PTHR40943">
    <property type="entry name" value="CYTOPLASMIC PROTEIN-RELATED"/>
    <property type="match status" value="1"/>
</dbReference>
<comment type="caution">
    <text evidence="2">The sequence shown here is derived from an EMBL/GenBank/DDBJ whole genome shotgun (WGS) entry which is preliminary data.</text>
</comment>
<dbReference type="PANTHER" id="PTHR40943:SF2">
    <property type="entry name" value="(S)-UREIDOGLYCINE AMINOHYDROLASE CUPIN DOMAIN-CONTAINING PROTEIN"/>
    <property type="match status" value="1"/>
</dbReference>
<feature type="domain" description="(S)-ureidoglycine aminohydrolase cupin" evidence="1">
    <location>
        <begin position="39"/>
        <end position="111"/>
    </location>
</feature>
<dbReference type="AlphaFoldDB" id="A0A8K0Y1Q2"/>
<sequence length="115" mass="13274">MTTPLILRMDRDSVPVEEERPAPDRLISGDPVHRTWNLEDSDGLYCGLWQSTPGKWRVSYVEWEYIRILEGVSVLTDADGHETRLVAGDSWIIRPGFEGTWEVIETTLKDYVIRL</sequence>
<accession>A0A8K0Y1Q2</accession>
<dbReference type="CDD" id="cd02227">
    <property type="entry name" value="cupin_TM1112-like"/>
    <property type="match status" value="1"/>
</dbReference>
<evidence type="ECO:0000313" key="3">
    <source>
        <dbReference type="Proteomes" id="UP000648908"/>
    </source>
</evidence>
<evidence type="ECO:0000313" key="2">
    <source>
        <dbReference type="EMBL" id="MBL4918122.1"/>
    </source>
</evidence>
<dbReference type="SUPFAM" id="SSF51182">
    <property type="entry name" value="RmlC-like cupins"/>
    <property type="match status" value="1"/>
</dbReference>
<evidence type="ECO:0000259" key="1">
    <source>
        <dbReference type="Pfam" id="PF05899"/>
    </source>
</evidence>
<protein>
    <submittedName>
        <fullName evidence="2">Cupin domain-containing protein</fullName>
    </submittedName>
</protein>
<proteinExistence type="predicted"/>
<organism evidence="2 3">
    <name type="scientific">Szabonella alba</name>
    <dbReference type="NCBI Taxonomy" id="2804194"/>
    <lineage>
        <taxon>Bacteria</taxon>
        <taxon>Pseudomonadati</taxon>
        <taxon>Pseudomonadota</taxon>
        <taxon>Alphaproteobacteria</taxon>
        <taxon>Rhodobacterales</taxon>
        <taxon>Paracoccaceae</taxon>
        <taxon>Szabonella</taxon>
    </lineage>
</organism>
<dbReference type="EMBL" id="JAESVN010000005">
    <property type="protein sequence ID" value="MBL4918122.1"/>
    <property type="molecule type" value="Genomic_DNA"/>
</dbReference>
<dbReference type="RefSeq" id="WP_202689114.1">
    <property type="nucleotide sequence ID" value="NZ_JAESVN010000005.1"/>
</dbReference>
<name>A0A8K0Y1Q2_9RHOB</name>
<dbReference type="Gene3D" id="2.60.120.10">
    <property type="entry name" value="Jelly Rolls"/>
    <property type="match status" value="1"/>
</dbReference>
<keyword evidence="3" id="KW-1185">Reference proteome</keyword>
<dbReference type="InterPro" id="IPR011051">
    <property type="entry name" value="RmlC_Cupin_sf"/>
</dbReference>
<reference evidence="2" key="1">
    <citation type="submission" date="2021-01" db="EMBL/GenBank/DDBJ databases">
        <title>Tabrizicola alba sp. nov. a motile alkaliphilic bacterium isolated from a soda lake.</title>
        <authorList>
            <person name="Szuroczki S."/>
            <person name="Abbaszade G."/>
            <person name="Schumann P."/>
            <person name="Toth E."/>
        </authorList>
    </citation>
    <scope>NUCLEOTIDE SEQUENCE</scope>
    <source>
        <strain evidence="2">DMG-N-6</strain>
    </source>
</reference>